<accession>A0ABX3TUN6</accession>
<gene>
    <name evidence="1" type="ORF">BS639_22855</name>
</gene>
<comment type="caution">
    <text evidence="1">The sequence shown here is derived from an EMBL/GenBank/DDBJ whole genome shotgun (WGS) entry which is preliminary data.</text>
</comment>
<sequence length="87" mass="10281">MNEDYYFLGKISTSSEDGKLKIEEIKPLTLVDVEFYNGQKDLIANFNSDFMLMEYVERNYNSYKSYLFKKIEDVGREVGILNNYPLK</sequence>
<dbReference type="Proteomes" id="UP000192722">
    <property type="component" value="Unassembled WGS sequence"/>
</dbReference>
<name>A0ABX3TUN6_9GAMM</name>
<dbReference type="EMBL" id="MRWD01000081">
    <property type="protein sequence ID" value="ORJ18924.1"/>
    <property type="molecule type" value="Genomic_DNA"/>
</dbReference>
<evidence type="ECO:0000313" key="1">
    <source>
        <dbReference type="EMBL" id="ORJ18924.1"/>
    </source>
</evidence>
<evidence type="ECO:0000313" key="2">
    <source>
        <dbReference type="Proteomes" id="UP000192722"/>
    </source>
</evidence>
<proteinExistence type="predicted"/>
<protein>
    <submittedName>
        <fullName evidence="1">Uncharacterized protein</fullName>
    </submittedName>
</protein>
<reference evidence="1 2" key="1">
    <citation type="journal article" date="2017" name="Int. J. Syst. Evol. Microbiol.">
        <title>Rouxiella badensis sp. nov. and Rouxiella silvae sp. nov. isolated from peat bog soil in Germany and emendation of the genus description.</title>
        <authorList>
            <person name="Le Fleche-Mateos A."/>
            <person name="Kugler J.H."/>
            <person name="Hansen S.H."/>
            <person name="Syldatk C."/>
            <person name="Hausmann R."/>
            <person name="Lomprez F."/>
            <person name="Vandenbogaert M."/>
            <person name="Manuguerra J.C."/>
            <person name="Grimont P.A."/>
        </authorList>
    </citation>
    <scope>NUCLEOTIDE SEQUENCE [LARGE SCALE GENOMIC DNA]</scope>
    <source>
        <strain evidence="1 2">213</strain>
    </source>
</reference>
<dbReference type="RefSeq" id="WP_139804171.1">
    <property type="nucleotide sequence ID" value="NZ_MRWD01000081.1"/>
</dbReference>
<organism evidence="1 2">
    <name type="scientific">Rouxiella silvae</name>
    <dbReference type="NCBI Taxonomy" id="1646373"/>
    <lineage>
        <taxon>Bacteria</taxon>
        <taxon>Pseudomonadati</taxon>
        <taxon>Pseudomonadota</taxon>
        <taxon>Gammaproteobacteria</taxon>
        <taxon>Enterobacterales</taxon>
        <taxon>Yersiniaceae</taxon>
        <taxon>Rouxiella</taxon>
    </lineage>
</organism>
<feature type="non-terminal residue" evidence="1">
    <location>
        <position position="87"/>
    </location>
</feature>
<keyword evidence="2" id="KW-1185">Reference proteome</keyword>